<dbReference type="RefSeq" id="XP_016845589.1">
    <property type="nucleotide sequence ID" value="XM_016990100.3"/>
</dbReference>
<proteinExistence type="predicted"/>
<dbReference type="Proteomes" id="UP000002358">
    <property type="component" value="Chromosome 1"/>
</dbReference>
<dbReference type="GeneID" id="100679220"/>
<dbReference type="EnsemblMetazoa" id="XM_016990100">
    <property type="protein sequence ID" value="XP_016845589"/>
    <property type="gene ID" value="LOC100679220"/>
</dbReference>
<dbReference type="EnsemblMetazoa" id="XM_032596198">
    <property type="protein sequence ID" value="XP_032452089"/>
    <property type="gene ID" value="LOC100679220"/>
</dbReference>
<dbReference type="RefSeq" id="XP_032452089.1">
    <property type="nucleotide sequence ID" value="XM_032596198.1"/>
</dbReference>
<reference evidence="1" key="1">
    <citation type="submission" date="2021-01" db="UniProtKB">
        <authorList>
            <consortium name="EnsemblMetazoa"/>
        </authorList>
    </citation>
    <scope>IDENTIFICATION</scope>
</reference>
<organism evidence="1 2">
    <name type="scientific">Nasonia vitripennis</name>
    <name type="common">Parasitic wasp</name>
    <dbReference type="NCBI Taxonomy" id="7425"/>
    <lineage>
        <taxon>Eukaryota</taxon>
        <taxon>Metazoa</taxon>
        <taxon>Ecdysozoa</taxon>
        <taxon>Arthropoda</taxon>
        <taxon>Hexapoda</taxon>
        <taxon>Insecta</taxon>
        <taxon>Pterygota</taxon>
        <taxon>Neoptera</taxon>
        <taxon>Endopterygota</taxon>
        <taxon>Hymenoptera</taxon>
        <taxon>Apocrita</taxon>
        <taxon>Proctotrupomorpha</taxon>
        <taxon>Chalcidoidea</taxon>
        <taxon>Pteromalidae</taxon>
        <taxon>Pteromalinae</taxon>
        <taxon>Nasonia</taxon>
    </lineage>
</organism>
<sequence length="424" mass="47098">MSRLNYPAFIIFSAIMMYPNNAAINADADSVSPISKQWTADYENYKPNVVAIKDRVFHVGLHQNAVNLTSTDGVLVNVCNFTLSPDKIVKPNIVRPVALGNGKIVVRTMMSQVVTTYQSPTDSQVWDLFIIVDPLDCTSTRTAEVYNKGWERDVAAVVPYQDSFDVFYRKSSANNDTSGEVFKTPRRFNDQAVQINLEHHLGLEADIVGFHIDTVKPYDASEGYVCTLASKTDNTMLLKRLDSRFQLVKETKVEPWANVISVADDSVSLCYITANVIPQTLGDEKNLYKYAVTCSQFDAKDLTRRATVRLHEPEIVNGKVLKPEVIKVVKLPGGATVAAIAFKHSGMSEDKGYTTDYYLQRINADGSTAEAVHVGSYTNFFDFMSLVSLGGGEVCLAVVGEVEPRFGYKNMRINVTSKCFNMLK</sequence>
<dbReference type="KEGG" id="nvi:100679220"/>
<dbReference type="InParanoid" id="A0A7M7QMN3"/>
<accession>A0A7M7QMN3</accession>
<evidence type="ECO:0000313" key="1">
    <source>
        <dbReference type="EnsemblMetazoa" id="XP_032452089"/>
    </source>
</evidence>
<keyword evidence="2" id="KW-1185">Reference proteome</keyword>
<name>A0A7M7QMN3_NASVI</name>
<protein>
    <submittedName>
        <fullName evidence="1">Uncharacterized protein</fullName>
    </submittedName>
</protein>
<evidence type="ECO:0000313" key="2">
    <source>
        <dbReference type="Proteomes" id="UP000002358"/>
    </source>
</evidence>
<dbReference type="AlphaFoldDB" id="A0A7M7QMN3"/>